<dbReference type="STRING" id="717606.PaecuDRAFT_1126"/>
<dbReference type="RefSeq" id="WP_006037141.1">
    <property type="nucleotide sequence ID" value="NZ_AEDD01000002.1"/>
</dbReference>
<dbReference type="AlphaFoldDB" id="E0I654"/>
<evidence type="ECO:0000259" key="1">
    <source>
        <dbReference type="Pfam" id="PF13761"/>
    </source>
</evidence>
<organism evidence="2 3">
    <name type="scientific">Paenibacillus curdlanolyticus YK9</name>
    <dbReference type="NCBI Taxonomy" id="717606"/>
    <lineage>
        <taxon>Bacteria</taxon>
        <taxon>Bacillati</taxon>
        <taxon>Bacillota</taxon>
        <taxon>Bacilli</taxon>
        <taxon>Bacillales</taxon>
        <taxon>Paenibacillaceae</taxon>
        <taxon>Paenibacillus</taxon>
    </lineage>
</organism>
<accession>E0I654</accession>
<dbReference type="OrthoDB" id="2448833at2"/>
<name>E0I654_9BACL</name>
<evidence type="ECO:0000313" key="3">
    <source>
        <dbReference type="Proteomes" id="UP000005387"/>
    </source>
</evidence>
<feature type="domain" description="DUF4166" evidence="1">
    <location>
        <begin position="16"/>
        <end position="200"/>
    </location>
</feature>
<dbReference type="eggNOG" id="ENOG502ZG4P">
    <property type="taxonomic scope" value="Bacteria"/>
</dbReference>
<gene>
    <name evidence="2" type="ORF">PaecuDRAFT_1126</name>
</gene>
<proteinExistence type="predicted"/>
<evidence type="ECO:0000313" key="2">
    <source>
        <dbReference type="EMBL" id="EFM12446.1"/>
    </source>
</evidence>
<dbReference type="EMBL" id="AEDD01000002">
    <property type="protein sequence ID" value="EFM12446.1"/>
    <property type="molecule type" value="Genomic_DNA"/>
</dbReference>
<keyword evidence="3" id="KW-1185">Reference proteome</keyword>
<protein>
    <recommendedName>
        <fullName evidence="1">DUF4166 domain-containing protein</fullName>
    </recommendedName>
</protein>
<dbReference type="Pfam" id="PF13761">
    <property type="entry name" value="DUF4166"/>
    <property type="match status" value="1"/>
</dbReference>
<dbReference type="Proteomes" id="UP000005387">
    <property type="component" value="Unassembled WGS sequence"/>
</dbReference>
<sequence>MVSIYEQALGKNFERLHPRIQERFGFASADHIASVGTGTMEWIWYNRWVTPLLCVGASRHIMFPQGGSDVPFTIENYAYIDQFGRETVSWIRRFDFGPLTRHFDATMIYSEQRRGIVDYLGNKQHLAVDLRVHAASNGGIQFTSGEQRFYEGMLGFRFPKLFTATANVNEWFDEELQKFRIAVEVRNPVIGTIFNYRGSFEVSMLRTEPNGVPNHIKPLREEMRE</sequence>
<reference evidence="2 3" key="1">
    <citation type="submission" date="2010-07" db="EMBL/GenBank/DDBJ databases">
        <title>The draft genome of Paenibacillus curdlanolyticus YK9.</title>
        <authorList>
            <consortium name="US DOE Joint Genome Institute (JGI-PGF)"/>
            <person name="Lucas S."/>
            <person name="Copeland A."/>
            <person name="Lapidus A."/>
            <person name="Cheng J.-F."/>
            <person name="Bruce D."/>
            <person name="Goodwin L."/>
            <person name="Pitluck S."/>
            <person name="Land M.L."/>
            <person name="Hauser L."/>
            <person name="Chang Y.-J."/>
            <person name="Jeffries C."/>
            <person name="Anderson I.J."/>
            <person name="Johnson E."/>
            <person name="Loganathan U."/>
            <person name="Mulhopadhyay B."/>
            <person name="Kyrpides N."/>
            <person name="Woyke T.J."/>
        </authorList>
    </citation>
    <scope>NUCLEOTIDE SEQUENCE [LARGE SCALE GENOMIC DNA]</scope>
    <source>
        <strain evidence="2 3">YK9</strain>
    </source>
</reference>
<dbReference type="InterPro" id="IPR025311">
    <property type="entry name" value="DUF4166"/>
</dbReference>